<evidence type="ECO:0000256" key="1">
    <source>
        <dbReference type="SAM" id="SignalP"/>
    </source>
</evidence>
<name>A0AAD5TCK8_9FUNG</name>
<evidence type="ECO:0000313" key="2">
    <source>
        <dbReference type="EMBL" id="KAJ3167475.1"/>
    </source>
</evidence>
<evidence type="ECO:0000313" key="3">
    <source>
        <dbReference type="Proteomes" id="UP001212152"/>
    </source>
</evidence>
<dbReference type="EMBL" id="JADGJQ010000141">
    <property type="protein sequence ID" value="KAJ3167475.1"/>
    <property type="molecule type" value="Genomic_DNA"/>
</dbReference>
<sequence length="247" mass="25456">MRFISGLLAAASVASVCASNPNVTDSALKIAGEARSLWHAHAATVGDYAAAVASDNLPLANAVKPYALAVAPNMTQWLSNWYGDKQDSLNQFQTLFTDHIKTLAGIVDATKANNETQAAELKQHLADGGQQLAGVIESLNPAAYPKEAVLPLLSDHENLAVAAGALLIAQKWDEGYATAITGFEQSELIADALAKGVLALTSAVAPPATAGASIPANGQAPMSAASTLVSTTRWMVAPLIVAAITLM</sequence>
<keyword evidence="3" id="KW-1185">Reference proteome</keyword>
<dbReference type="Proteomes" id="UP001212152">
    <property type="component" value="Unassembled WGS sequence"/>
</dbReference>
<accession>A0AAD5TCK8</accession>
<feature type="signal peptide" evidence="1">
    <location>
        <begin position="1"/>
        <end position="18"/>
    </location>
</feature>
<keyword evidence="1" id="KW-0732">Signal</keyword>
<organism evidence="2 3">
    <name type="scientific">Geranomyces variabilis</name>
    <dbReference type="NCBI Taxonomy" id="109894"/>
    <lineage>
        <taxon>Eukaryota</taxon>
        <taxon>Fungi</taxon>
        <taxon>Fungi incertae sedis</taxon>
        <taxon>Chytridiomycota</taxon>
        <taxon>Chytridiomycota incertae sedis</taxon>
        <taxon>Chytridiomycetes</taxon>
        <taxon>Spizellomycetales</taxon>
        <taxon>Powellomycetaceae</taxon>
        <taxon>Geranomyces</taxon>
    </lineage>
</organism>
<dbReference type="AlphaFoldDB" id="A0AAD5TCK8"/>
<proteinExistence type="predicted"/>
<protein>
    <submittedName>
        <fullName evidence="2">Uncharacterized protein</fullName>
    </submittedName>
</protein>
<reference evidence="2" key="1">
    <citation type="submission" date="2020-05" db="EMBL/GenBank/DDBJ databases">
        <title>Phylogenomic resolution of chytrid fungi.</title>
        <authorList>
            <person name="Stajich J.E."/>
            <person name="Amses K."/>
            <person name="Simmons R."/>
            <person name="Seto K."/>
            <person name="Myers J."/>
            <person name="Bonds A."/>
            <person name="Quandt C.A."/>
            <person name="Barry K."/>
            <person name="Liu P."/>
            <person name="Grigoriev I."/>
            <person name="Longcore J.E."/>
            <person name="James T.Y."/>
        </authorList>
    </citation>
    <scope>NUCLEOTIDE SEQUENCE</scope>
    <source>
        <strain evidence="2">JEL0379</strain>
    </source>
</reference>
<gene>
    <name evidence="2" type="ORF">HDU87_001680</name>
</gene>
<feature type="chain" id="PRO_5041931032" evidence="1">
    <location>
        <begin position="19"/>
        <end position="247"/>
    </location>
</feature>
<comment type="caution">
    <text evidence="2">The sequence shown here is derived from an EMBL/GenBank/DDBJ whole genome shotgun (WGS) entry which is preliminary data.</text>
</comment>